<dbReference type="HOGENOM" id="CLU_721787_0_0_1"/>
<dbReference type="EMBL" id="KE647235">
    <property type="protein sequence ID" value="EQB60781.1"/>
    <property type="molecule type" value="Genomic_DNA"/>
</dbReference>
<dbReference type="AlphaFoldDB" id="T0MC89"/>
<sequence length="383" mass="45452">MIDNKLDLYKIKKKVTNDYKFLSDIFSQLIHNKKYIIDLLYENIDLNIILKLFNYCSTIKEEYLFINLILDIPIDLSYNLMIAYFRSSKESETLNKGIDKIIKNLSNLDVLCDPTEIYKELFDSEIDSIDKALENNKVQEIFQKRLSTLRGVLKSFMNLIQSINLPYILKYYLSVNKIECIQFFKDFIFPLFIYNESKNLSPDEISRMDKNFKFSDILNQEVYNDKEDVFDNIDENNFQKNIKKSSLRNKILVLVDVLICIINDEDVVSYYLPICEEFKIYNKSILNKYSLENLSLDLYFQKESINELVRVQKSIIYLTVKEINSILLILNRLNLYDVELIVEDDNLNISLSILNTDWINEHDEEDVGLDNFIKQVKKSLYMY</sequence>
<dbReference type="InterPro" id="IPR001936">
    <property type="entry name" value="RasGAP_dom"/>
</dbReference>
<dbReference type="InterPro" id="IPR008936">
    <property type="entry name" value="Rho_GTPase_activation_prot"/>
</dbReference>
<dbReference type="Pfam" id="PF00616">
    <property type="entry name" value="RasGAP"/>
    <property type="match status" value="1"/>
</dbReference>
<feature type="domain" description="Ras-GAP" evidence="1">
    <location>
        <begin position="79"/>
        <end position="175"/>
    </location>
</feature>
<dbReference type="Proteomes" id="UP000053780">
    <property type="component" value="Unassembled WGS sequence"/>
</dbReference>
<organism evidence="2 3">
    <name type="scientific">Vairimorpha apis BRL 01</name>
    <dbReference type="NCBI Taxonomy" id="1037528"/>
    <lineage>
        <taxon>Eukaryota</taxon>
        <taxon>Fungi</taxon>
        <taxon>Fungi incertae sedis</taxon>
        <taxon>Microsporidia</taxon>
        <taxon>Nosematidae</taxon>
        <taxon>Vairimorpha</taxon>
    </lineage>
</organism>
<gene>
    <name evidence="2" type="ORF">NAPIS_ORF01650</name>
</gene>
<dbReference type="Gene3D" id="1.10.506.10">
    <property type="entry name" value="GTPase Activation - p120gap, domain 1"/>
    <property type="match status" value="1"/>
</dbReference>
<protein>
    <submittedName>
        <fullName evidence="2">Calponin domain-containing protein</fullName>
    </submittedName>
</protein>
<accession>T0MC89</accession>
<keyword evidence="3" id="KW-1185">Reference proteome</keyword>
<name>T0MC89_9MICR</name>
<evidence type="ECO:0000313" key="3">
    <source>
        <dbReference type="Proteomes" id="UP000053780"/>
    </source>
</evidence>
<reference evidence="2 3" key="1">
    <citation type="journal article" date="2013" name="BMC Genomics">
        <title>Genome sequencing and comparative genomics of honey bee microsporidia, Nosema apis reveal novel insights into host-parasite interactions.</title>
        <authorList>
            <person name="Chen Yp."/>
            <person name="Pettis J.S."/>
            <person name="Zhao Y."/>
            <person name="Liu X."/>
            <person name="Tallon L.J."/>
            <person name="Sadzewicz L.D."/>
            <person name="Li R."/>
            <person name="Zheng H."/>
            <person name="Huang S."/>
            <person name="Zhang X."/>
            <person name="Hamilton M.C."/>
            <person name="Pernal S.F."/>
            <person name="Melathopoulos A.P."/>
            <person name="Yan X."/>
            <person name="Evans J.D."/>
        </authorList>
    </citation>
    <scope>NUCLEOTIDE SEQUENCE [LARGE SCALE GENOMIC DNA]</scope>
    <source>
        <strain evidence="2 3">BRL 01</strain>
    </source>
</reference>
<evidence type="ECO:0000259" key="1">
    <source>
        <dbReference type="Pfam" id="PF00616"/>
    </source>
</evidence>
<evidence type="ECO:0000313" key="2">
    <source>
        <dbReference type="EMBL" id="EQB60781.1"/>
    </source>
</evidence>
<proteinExistence type="predicted"/>
<dbReference type="VEuPathDB" id="MicrosporidiaDB:NAPIS_ORF01650"/>